<keyword evidence="2" id="KW-1185">Reference proteome</keyword>
<name>A0A0N4TKT9_BRUPA</name>
<evidence type="ECO:0000313" key="3">
    <source>
        <dbReference type="WBParaSite" id="BPAG_0000897601-mRNA-1"/>
    </source>
</evidence>
<accession>A0A0N4TKT9</accession>
<sequence>MILISERPAAKMGSVVSNHHQITASATGKVLSTAAVTKTVSEKATSKQIDKQLQKEKLENTNIFKILLLGKF</sequence>
<protein>
    <submittedName>
        <fullName evidence="3">MBF1 domain-containing protein</fullName>
    </submittedName>
</protein>
<reference evidence="1 2" key="2">
    <citation type="submission" date="2018-11" db="EMBL/GenBank/DDBJ databases">
        <authorList>
            <consortium name="Pathogen Informatics"/>
        </authorList>
    </citation>
    <scope>NUCLEOTIDE SEQUENCE [LARGE SCALE GENOMIC DNA]</scope>
</reference>
<proteinExistence type="predicted"/>
<evidence type="ECO:0000313" key="2">
    <source>
        <dbReference type="Proteomes" id="UP000278627"/>
    </source>
</evidence>
<dbReference type="STRING" id="6280.A0A0N4TKT9"/>
<dbReference type="EMBL" id="UZAD01013143">
    <property type="protein sequence ID" value="VDN90124.1"/>
    <property type="molecule type" value="Genomic_DNA"/>
</dbReference>
<gene>
    <name evidence="1" type="ORF">BPAG_LOCUS8938</name>
</gene>
<organism evidence="3">
    <name type="scientific">Brugia pahangi</name>
    <name type="common">Filarial nematode worm</name>
    <dbReference type="NCBI Taxonomy" id="6280"/>
    <lineage>
        <taxon>Eukaryota</taxon>
        <taxon>Metazoa</taxon>
        <taxon>Ecdysozoa</taxon>
        <taxon>Nematoda</taxon>
        <taxon>Chromadorea</taxon>
        <taxon>Rhabditida</taxon>
        <taxon>Spirurina</taxon>
        <taxon>Spiruromorpha</taxon>
        <taxon>Filarioidea</taxon>
        <taxon>Onchocercidae</taxon>
        <taxon>Brugia</taxon>
    </lineage>
</organism>
<evidence type="ECO:0000313" key="1">
    <source>
        <dbReference type="EMBL" id="VDN90124.1"/>
    </source>
</evidence>
<reference evidence="3" key="1">
    <citation type="submission" date="2017-02" db="UniProtKB">
        <authorList>
            <consortium name="WormBaseParasite"/>
        </authorList>
    </citation>
    <scope>IDENTIFICATION</scope>
</reference>
<dbReference type="AlphaFoldDB" id="A0A0N4TKT9"/>
<dbReference type="Proteomes" id="UP000278627">
    <property type="component" value="Unassembled WGS sequence"/>
</dbReference>
<dbReference type="WBParaSite" id="BPAG_0000897601-mRNA-1">
    <property type="protein sequence ID" value="BPAG_0000897601-mRNA-1"/>
    <property type="gene ID" value="BPAG_0000897601"/>
</dbReference>